<keyword evidence="1" id="KW-0732">Signal</keyword>
<reference evidence="2" key="1">
    <citation type="journal article" date="2023" name="Mol. Phylogenet. Evol.">
        <title>Genome-scale phylogeny and comparative genomics of the fungal order Sordariales.</title>
        <authorList>
            <person name="Hensen N."/>
            <person name="Bonometti L."/>
            <person name="Westerberg I."/>
            <person name="Brannstrom I.O."/>
            <person name="Guillou S."/>
            <person name="Cros-Aarteil S."/>
            <person name="Calhoun S."/>
            <person name="Haridas S."/>
            <person name="Kuo A."/>
            <person name="Mondo S."/>
            <person name="Pangilinan J."/>
            <person name="Riley R."/>
            <person name="LaButti K."/>
            <person name="Andreopoulos B."/>
            <person name="Lipzen A."/>
            <person name="Chen C."/>
            <person name="Yan M."/>
            <person name="Daum C."/>
            <person name="Ng V."/>
            <person name="Clum A."/>
            <person name="Steindorff A."/>
            <person name="Ohm R.A."/>
            <person name="Martin F."/>
            <person name="Silar P."/>
            <person name="Natvig D.O."/>
            <person name="Lalanne C."/>
            <person name="Gautier V."/>
            <person name="Ament-Velasquez S.L."/>
            <person name="Kruys A."/>
            <person name="Hutchinson M.I."/>
            <person name="Powell A.J."/>
            <person name="Barry K."/>
            <person name="Miller A.N."/>
            <person name="Grigoriev I.V."/>
            <person name="Debuchy R."/>
            <person name="Gladieux P."/>
            <person name="Hiltunen Thoren M."/>
            <person name="Johannesson H."/>
        </authorList>
    </citation>
    <scope>NUCLEOTIDE SEQUENCE</scope>
    <source>
        <strain evidence="2">CBS 955.72</strain>
    </source>
</reference>
<sequence>MAMADKGGILVRLVMRLWLLGSPAVSQHAPLIIIEELPTPEHETATSGRPSVAVRRVVLGRSEKQATDSNKRLRVCQPCSRWPNDNDGTRGPGVLECSRAGIVDGKANNLLDSEQRAPGRMQARPTVSRIPIHA</sequence>
<feature type="signal peptide" evidence="1">
    <location>
        <begin position="1"/>
        <end position="26"/>
    </location>
</feature>
<evidence type="ECO:0008006" key="4">
    <source>
        <dbReference type="Google" id="ProtNLM"/>
    </source>
</evidence>
<name>A0AAJ0MG20_9PEZI</name>
<keyword evidence="3" id="KW-1185">Reference proteome</keyword>
<evidence type="ECO:0000256" key="1">
    <source>
        <dbReference type="SAM" id="SignalP"/>
    </source>
</evidence>
<organism evidence="2 3">
    <name type="scientific">Lasiosphaeria hispida</name>
    <dbReference type="NCBI Taxonomy" id="260671"/>
    <lineage>
        <taxon>Eukaryota</taxon>
        <taxon>Fungi</taxon>
        <taxon>Dikarya</taxon>
        <taxon>Ascomycota</taxon>
        <taxon>Pezizomycotina</taxon>
        <taxon>Sordariomycetes</taxon>
        <taxon>Sordariomycetidae</taxon>
        <taxon>Sordariales</taxon>
        <taxon>Lasiosphaeriaceae</taxon>
        <taxon>Lasiosphaeria</taxon>
    </lineage>
</organism>
<gene>
    <name evidence="2" type="ORF">B0T25DRAFT_516787</name>
</gene>
<proteinExistence type="predicted"/>
<reference evidence="2" key="2">
    <citation type="submission" date="2023-06" db="EMBL/GenBank/DDBJ databases">
        <authorList>
            <consortium name="Lawrence Berkeley National Laboratory"/>
            <person name="Haridas S."/>
            <person name="Hensen N."/>
            <person name="Bonometti L."/>
            <person name="Westerberg I."/>
            <person name="Brannstrom I.O."/>
            <person name="Guillou S."/>
            <person name="Cros-Aarteil S."/>
            <person name="Calhoun S."/>
            <person name="Kuo A."/>
            <person name="Mondo S."/>
            <person name="Pangilinan J."/>
            <person name="Riley R."/>
            <person name="Labutti K."/>
            <person name="Andreopoulos B."/>
            <person name="Lipzen A."/>
            <person name="Chen C."/>
            <person name="Yanf M."/>
            <person name="Daum C."/>
            <person name="Ng V."/>
            <person name="Clum A."/>
            <person name="Steindorff A."/>
            <person name="Ohm R."/>
            <person name="Martin F."/>
            <person name="Silar P."/>
            <person name="Natvig D."/>
            <person name="Lalanne C."/>
            <person name="Gautier V."/>
            <person name="Ament-Velasquez S.L."/>
            <person name="Kruys A."/>
            <person name="Hutchinson M.I."/>
            <person name="Powell A.J."/>
            <person name="Barry K."/>
            <person name="Miller A.N."/>
            <person name="Grigoriev I.V."/>
            <person name="Debuchy R."/>
            <person name="Gladieux P."/>
            <person name="Thoren M.H."/>
            <person name="Johannesson H."/>
        </authorList>
    </citation>
    <scope>NUCLEOTIDE SEQUENCE</scope>
    <source>
        <strain evidence="2">CBS 955.72</strain>
    </source>
</reference>
<comment type="caution">
    <text evidence="2">The sequence shown here is derived from an EMBL/GenBank/DDBJ whole genome shotgun (WGS) entry which is preliminary data.</text>
</comment>
<dbReference type="Proteomes" id="UP001275084">
    <property type="component" value="Unassembled WGS sequence"/>
</dbReference>
<dbReference type="AlphaFoldDB" id="A0AAJ0MG20"/>
<protein>
    <recommendedName>
        <fullName evidence="4">Secreted protein</fullName>
    </recommendedName>
</protein>
<evidence type="ECO:0000313" key="3">
    <source>
        <dbReference type="Proteomes" id="UP001275084"/>
    </source>
</evidence>
<dbReference type="EMBL" id="JAUIQD010000003">
    <property type="protein sequence ID" value="KAK3357329.1"/>
    <property type="molecule type" value="Genomic_DNA"/>
</dbReference>
<evidence type="ECO:0000313" key="2">
    <source>
        <dbReference type="EMBL" id="KAK3357329.1"/>
    </source>
</evidence>
<accession>A0AAJ0MG20</accession>
<feature type="chain" id="PRO_5042503887" description="Secreted protein" evidence="1">
    <location>
        <begin position="27"/>
        <end position="134"/>
    </location>
</feature>